<comment type="caution">
    <text evidence="3">The sequence shown here is derived from an EMBL/GenBank/DDBJ whole genome shotgun (WGS) entry which is preliminary data.</text>
</comment>
<name>A0A9P5YY32_9AGAR</name>
<gene>
    <name evidence="3" type="ORF">BDN70DRAFT_79759</name>
</gene>
<feature type="region of interest" description="Disordered" evidence="1">
    <location>
        <begin position="1"/>
        <end position="23"/>
    </location>
</feature>
<dbReference type="Proteomes" id="UP000807469">
    <property type="component" value="Unassembled WGS sequence"/>
</dbReference>
<feature type="compositionally biased region" description="Polar residues" evidence="1">
    <location>
        <begin position="1"/>
        <end position="10"/>
    </location>
</feature>
<dbReference type="EMBL" id="MU155248">
    <property type="protein sequence ID" value="KAF9477888.1"/>
    <property type="molecule type" value="Genomic_DNA"/>
</dbReference>
<dbReference type="Gene3D" id="3.30.710.10">
    <property type="entry name" value="Potassium Channel Kv1.1, Chain A"/>
    <property type="match status" value="1"/>
</dbReference>
<dbReference type="Pfam" id="PF00651">
    <property type="entry name" value="BTB"/>
    <property type="match status" value="1"/>
</dbReference>
<evidence type="ECO:0000313" key="4">
    <source>
        <dbReference type="Proteomes" id="UP000807469"/>
    </source>
</evidence>
<reference evidence="3" key="1">
    <citation type="submission" date="2020-11" db="EMBL/GenBank/DDBJ databases">
        <authorList>
            <consortium name="DOE Joint Genome Institute"/>
            <person name="Ahrendt S."/>
            <person name="Riley R."/>
            <person name="Andreopoulos W."/>
            <person name="Labutti K."/>
            <person name="Pangilinan J."/>
            <person name="Ruiz-Duenas F.J."/>
            <person name="Barrasa J.M."/>
            <person name="Sanchez-Garcia M."/>
            <person name="Camarero S."/>
            <person name="Miyauchi S."/>
            <person name="Serrano A."/>
            <person name="Linde D."/>
            <person name="Babiker R."/>
            <person name="Drula E."/>
            <person name="Ayuso-Fernandez I."/>
            <person name="Pacheco R."/>
            <person name="Padilla G."/>
            <person name="Ferreira P."/>
            <person name="Barriuso J."/>
            <person name="Kellner H."/>
            <person name="Castanera R."/>
            <person name="Alfaro M."/>
            <person name="Ramirez L."/>
            <person name="Pisabarro A.G."/>
            <person name="Kuo A."/>
            <person name="Tritt A."/>
            <person name="Lipzen A."/>
            <person name="He G."/>
            <person name="Yan M."/>
            <person name="Ng V."/>
            <person name="Cullen D."/>
            <person name="Martin F."/>
            <person name="Rosso M.-N."/>
            <person name="Henrissat B."/>
            <person name="Hibbett D."/>
            <person name="Martinez A.T."/>
            <person name="Grigoriev I.V."/>
        </authorList>
    </citation>
    <scope>NUCLEOTIDE SEQUENCE</scope>
    <source>
        <strain evidence="3">CIRM-BRFM 674</strain>
    </source>
</reference>
<keyword evidence="4" id="KW-1185">Reference proteome</keyword>
<evidence type="ECO:0000256" key="1">
    <source>
        <dbReference type="SAM" id="MobiDB-lite"/>
    </source>
</evidence>
<dbReference type="InterPro" id="IPR000210">
    <property type="entry name" value="BTB/POZ_dom"/>
</dbReference>
<organism evidence="3 4">
    <name type="scientific">Pholiota conissans</name>
    <dbReference type="NCBI Taxonomy" id="109636"/>
    <lineage>
        <taxon>Eukaryota</taxon>
        <taxon>Fungi</taxon>
        <taxon>Dikarya</taxon>
        <taxon>Basidiomycota</taxon>
        <taxon>Agaricomycotina</taxon>
        <taxon>Agaricomycetes</taxon>
        <taxon>Agaricomycetidae</taxon>
        <taxon>Agaricales</taxon>
        <taxon>Agaricineae</taxon>
        <taxon>Strophariaceae</taxon>
        <taxon>Pholiota</taxon>
    </lineage>
</organism>
<dbReference type="InterPro" id="IPR011333">
    <property type="entry name" value="SKP1/BTB/POZ_sf"/>
</dbReference>
<dbReference type="SMART" id="SM00225">
    <property type="entry name" value="BTB"/>
    <property type="match status" value="1"/>
</dbReference>
<evidence type="ECO:0000313" key="3">
    <source>
        <dbReference type="EMBL" id="KAF9477888.1"/>
    </source>
</evidence>
<dbReference type="AlphaFoldDB" id="A0A9P5YY32"/>
<accession>A0A9P5YY32</accession>
<dbReference type="PROSITE" id="PS50097">
    <property type="entry name" value="BTB"/>
    <property type="match status" value="1"/>
</dbReference>
<proteinExistence type="predicted"/>
<dbReference type="OrthoDB" id="3199068at2759"/>
<dbReference type="SUPFAM" id="SSF54695">
    <property type="entry name" value="POZ domain"/>
    <property type="match status" value="1"/>
</dbReference>
<protein>
    <recommendedName>
        <fullName evidence="2">BTB domain-containing protein</fullName>
    </recommendedName>
</protein>
<sequence length="227" mass="25399">MAAATASSSYSHDEGASFGSPISASCAPKTRDPDFYFDSRLVVFEIEKRLFRVPTHLLVKESEILRDLFELPQGSTNSEGTSADNPIILHDIKHEEFRSLLKILYPTSIQKTVVLVKQEWLSILKLSTMWFMANLKNMAVSELEANGSLAPVEKVVWGRKCHVSSWVLDGYSDLVSKNDTLSDAEVDATGHMTAIKLFRIREGKLRGQFYDPKAEIQQVFADELASV</sequence>
<evidence type="ECO:0000259" key="2">
    <source>
        <dbReference type="PROSITE" id="PS50097"/>
    </source>
</evidence>
<feature type="domain" description="BTB" evidence="2">
    <location>
        <begin position="37"/>
        <end position="113"/>
    </location>
</feature>